<reference evidence="1 2" key="1">
    <citation type="submission" date="2015-06" db="EMBL/GenBank/DDBJ databases">
        <title>Genome sequence of Mycobacterium conceptionense strain MLE.</title>
        <authorList>
            <person name="Greninger A.L."/>
            <person name="Cunningham G."/>
            <person name="Chiu C.Y."/>
            <person name="Miller S."/>
        </authorList>
    </citation>
    <scope>NUCLEOTIDE SEQUENCE [LARGE SCALE GENOMIC DNA]</scope>
    <source>
        <strain evidence="1 2">MLE</strain>
    </source>
</reference>
<name>A0A0J8UFC3_9MYCO</name>
<evidence type="ECO:0000313" key="1">
    <source>
        <dbReference type="EMBL" id="KMV19627.1"/>
    </source>
</evidence>
<gene>
    <name evidence="1" type="ORF">ACT17_06185</name>
</gene>
<dbReference type="AlphaFoldDB" id="A0A0J8UFC3"/>
<protein>
    <submittedName>
        <fullName evidence="1">Uncharacterized protein</fullName>
    </submittedName>
</protein>
<sequence>MVIPKFQASILDDRPLTAAENLLLQEAVEGAQGRKHEQAPVTGAQGWEREQTPAELICGRQGGMKRFFAEWVHDLYVTAGWTVEHSDHITVYTPPAGMSHEEAERFNDLVRLRVFGVLPREFSGDGAA</sequence>
<comment type="caution">
    <text evidence="1">The sequence shown here is derived from an EMBL/GenBank/DDBJ whole genome shotgun (WGS) entry which is preliminary data.</text>
</comment>
<evidence type="ECO:0000313" key="2">
    <source>
        <dbReference type="Proteomes" id="UP000037594"/>
    </source>
</evidence>
<dbReference type="PATRIC" id="fig|451644.5.peg.1261"/>
<organism evidence="1 2">
    <name type="scientific">Mycolicibacterium conceptionense</name>
    <dbReference type="NCBI Taxonomy" id="451644"/>
    <lineage>
        <taxon>Bacteria</taxon>
        <taxon>Bacillati</taxon>
        <taxon>Actinomycetota</taxon>
        <taxon>Actinomycetes</taxon>
        <taxon>Mycobacteriales</taxon>
        <taxon>Mycobacteriaceae</taxon>
        <taxon>Mycolicibacterium</taxon>
    </lineage>
</organism>
<dbReference type="Proteomes" id="UP000037594">
    <property type="component" value="Unassembled WGS sequence"/>
</dbReference>
<accession>A0A0J8UFC3</accession>
<dbReference type="EMBL" id="LFOD01000003">
    <property type="protein sequence ID" value="KMV19627.1"/>
    <property type="molecule type" value="Genomic_DNA"/>
</dbReference>
<proteinExistence type="predicted"/>